<evidence type="ECO:0000256" key="10">
    <source>
        <dbReference type="RuleBase" id="RU003918"/>
    </source>
</evidence>
<evidence type="ECO:0000256" key="11">
    <source>
        <dbReference type="SAM" id="SignalP"/>
    </source>
</evidence>
<evidence type="ECO:0000313" key="15">
    <source>
        <dbReference type="Proteomes" id="UP000030418"/>
    </source>
</evidence>
<dbReference type="InterPro" id="IPR013783">
    <property type="entry name" value="Ig-like_fold"/>
</dbReference>
<dbReference type="InterPro" id="IPR016147">
    <property type="entry name" value="Pili_assmbl_chaperone_N"/>
</dbReference>
<organism evidence="14 15">
    <name type="scientific">Gallibacterium genomosp. 2</name>
    <dbReference type="NCBI Taxonomy" id="155517"/>
    <lineage>
        <taxon>Bacteria</taxon>
        <taxon>Pseudomonadati</taxon>
        <taxon>Pseudomonadota</taxon>
        <taxon>Gammaproteobacteria</taxon>
        <taxon>Pasteurellales</taxon>
        <taxon>Pasteurellaceae</taxon>
        <taxon>Gallibacterium</taxon>
    </lineage>
</organism>
<evidence type="ECO:0000259" key="12">
    <source>
        <dbReference type="Pfam" id="PF00345"/>
    </source>
</evidence>
<keyword evidence="15" id="KW-1185">Reference proteome</keyword>
<evidence type="ECO:0000313" key="14">
    <source>
        <dbReference type="EMBL" id="KGQ33006.1"/>
    </source>
</evidence>
<reference evidence="14 15" key="1">
    <citation type="submission" date="2014-08" db="EMBL/GenBank/DDBJ databases">
        <title>Chaperone-usher fimbriae in a diverse selection of Gallibacterium genomes.</title>
        <authorList>
            <person name="Kudirkiene E."/>
            <person name="Bager R.J."/>
            <person name="Johnson T.J."/>
            <person name="Bojesen A.M."/>
        </authorList>
    </citation>
    <scope>NUCLEOTIDE SEQUENCE [LARGE SCALE GENOMIC DNA]</scope>
    <source>
        <strain evidence="14 15">CCM5976</strain>
    </source>
</reference>
<dbReference type="EMBL" id="JPXY01000017">
    <property type="protein sequence ID" value="KGQ33006.1"/>
    <property type="molecule type" value="Genomic_DNA"/>
</dbReference>
<comment type="similarity">
    <text evidence="2 10">Belongs to the periplasmic pilus chaperone family.</text>
</comment>
<feature type="domain" description="Pili assembly chaperone C-terminal" evidence="13">
    <location>
        <begin position="167"/>
        <end position="227"/>
    </location>
</feature>
<evidence type="ECO:0000256" key="1">
    <source>
        <dbReference type="ARBA" id="ARBA00004418"/>
    </source>
</evidence>
<dbReference type="GO" id="GO:0071555">
    <property type="term" value="P:cell wall organization"/>
    <property type="evidence" value="ECO:0007669"/>
    <property type="project" value="InterPro"/>
</dbReference>
<dbReference type="PANTHER" id="PTHR30251">
    <property type="entry name" value="PILUS ASSEMBLY CHAPERONE"/>
    <property type="match status" value="1"/>
</dbReference>
<evidence type="ECO:0000256" key="8">
    <source>
        <dbReference type="ARBA" id="ARBA00057511"/>
    </source>
</evidence>
<evidence type="ECO:0000259" key="13">
    <source>
        <dbReference type="Pfam" id="PF02753"/>
    </source>
</evidence>
<evidence type="ECO:0000256" key="2">
    <source>
        <dbReference type="ARBA" id="ARBA00007399"/>
    </source>
</evidence>
<evidence type="ECO:0000256" key="6">
    <source>
        <dbReference type="ARBA" id="ARBA00023186"/>
    </source>
</evidence>
<dbReference type="FunFam" id="2.60.40.10:FF:000458">
    <property type="entry name" value="Molecular chaperone FimC"/>
    <property type="match status" value="1"/>
</dbReference>
<dbReference type="PANTHER" id="PTHR30251:SF2">
    <property type="entry name" value="FIMBRIAL CHAPERONE YADV-RELATED"/>
    <property type="match status" value="1"/>
</dbReference>
<accession>A0A0A2XKX6</accession>
<dbReference type="Proteomes" id="UP000030418">
    <property type="component" value="Unassembled WGS sequence"/>
</dbReference>
<dbReference type="Pfam" id="PF00345">
    <property type="entry name" value="PapD_N"/>
    <property type="match status" value="1"/>
</dbReference>
<feature type="chain" id="PRO_5001996794" description="Chaperone protein HifB" evidence="11">
    <location>
        <begin position="20"/>
        <end position="234"/>
    </location>
</feature>
<dbReference type="InterPro" id="IPR050643">
    <property type="entry name" value="Periplasmic_pilus_chap"/>
</dbReference>
<dbReference type="GO" id="GO:0030288">
    <property type="term" value="C:outer membrane-bounded periplasmic space"/>
    <property type="evidence" value="ECO:0007669"/>
    <property type="project" value="InterPro"/>
</dbReference>
<dbReference type="Gene3D" id="2.60.40.10">
    <property type="entry name" value="Immunoglobulins"/>
    <property type="match status" value="2"/>
</dbReference>
<dbReference type="Pfam" id="PF02753">
    <property type="entry name" value="PapD_C"/>
    <property type="match status" value="1"/>
</dbReference>
<dbReference type="InterPro" id="IPR008962">
    <property type="entry name" value="PapD-like_sf"/>
</dbReference>
<gene>
    <name evidence="14" type="ORF">P375_04225</name>
</gene>
<keyword evidence="6 10" id="KW-0143">Chaperone</keyword>
<dbReference type="InterPro" id="IPR001829">
    <property type="entry name" value="Pili_assmbl_chaperone_bac"/>
</dbReference>
<dbReference type="PROSITE" id="PS00635">
    <property type="entry name" value="PILI_CHAPERONE"/>
    <property type="match status" value="1"/>
</dbReference>
<comment type="function">
    <text evidence="8">Mediates assembly of pili by forming soluble multimeric complexes with pili subunits as an intermediate step in the assembly process. This protein is involved in type B pili (HifA) assembly.</text>
</comment>
<dbReference type="InterPro" id="IPR036316">
    <property type="entry name" value="Pili_assmbl_chap_C_dom_sf"/>
</dbReference>
<proteinExistence type="inferred from homology"/>
<keyword evidence="5" id="KW-0574">Periplasm</keyword>
<dbReference type="AlphaFoldDB" id="A0A0A2XKX6"/>
<keyword evidence="4 11" id="KW-0732">Signal</keyword>
<evidence type="ECO:0000256" key="7">
    <source>
        <dbReference type="ARBA" id="ARBA00023319"/>
    </source>
</evidence>
<comment type="subcellular location">
    <subcellularLocation>
        <location evidence="1 10">Periplasm</location>
    </subcellularLocation>
</comment>
<comment type="caution">
    <text evidence="14">The sequence shown here is derived from an EMBL/GenBank/DDBJ whole genome shotgun (WGS) entry which is preliminary data.</text>
</comment>
<dbReference type="RefSeq" id="WP_039134686.1">
    <property type="nucleotide sequence ID" value="NZ_JPXY01000017.1"/>
</dbReference>
<keyword evidence="3" id="KW-1029">Fimbrium biogenesis</keyword>
<evidence type="ECO:0000256" key="5">
    <source>
        <dbReference type="ARBA" id="ARBA00022764"/>
    </source>
</evidence>
<keyword evidence="7" id="KW-0393">Immunoglobulin domain</keyword>
<evidence type="ECO:0000256" key="9">
    <source>
        <dbReference type="ARBA" id="ARBA00071520"/>
    </source>
</evidence>
<protein>
    <recommendedName>
        <fullName evidence="9">Chaperone protein HifB</fullName>
    </recommendedName>
</protein>
<evidence type="ECO:0000256" key="4">
    <source>
        <dbReference type="ARBA" id="ARBA00022729"/>
    </source>
</evidence>
<name>A0A0A2XKX6_9PAST</name>
<dbReference type="InterPro" id="IPR016148">
    <property type="entry name" value="Pili_assmbl_chaperone_C"/>
</dbReference>
<dbReference type="PRINTS" id="PR00969">
    <property type="entry name" value="CHAPERONPILI"/>
</dbReference>
<dbReference type="SUPFAM" id="SSF49354">
    <property type="entry name" value="PapD-like"/>
    <property type="match status" value="1"/>
</dbReference>
<sequence length="234" mass="26167">MLKKLMLLLIAFSASSSYAGLIITGTRVIYPAQQKNVNVQISNVGTTPALMQTWIDNGQIDAAPDQIQTPFVITPPISRIEANKGQTIRITHTGEALPKDRESIFYLNVLDIPPKPQGEKAPENYLQIAVRSRIKLFYRPQNLPFPVEQAYEKVQWRLSGKNDIIAKNPTPYFITYQDIAVHQNGHTIDVKETGMVAPFSEKHFALKQAIRGGSVNWRVINDYGAKVSGNSNLH</sequence>
<feature type="domain" description="Pili assembly chaperone N-terminal" evidence="12">
    <location>
        <begin position="20"/>
        <end position="143"/>
    </location>
</feature>
<feature type="signal peptide" evidence="11">
    <location>
        <begin position="1"/>
        <end position="19"/>
    </location>
</feature>
<evidence type="ECO:0000256" key="3">
    <source>
        <dbReference type="ARBA" id="ARBA00022558"/>
    </source>
</evidence>
<dbReference type="InterPro" id="IPR018046">
    <property type="entry name" value="Pili_assmbl_chaperone_CS"/>
</dbReference>
<dbReference type="SUPFAM" id="SSF49584">
    <property type="entry name" value="Periplasmic chaperone C-domain"/>
    <property type="match status" value="1"/>
</dbReference>